<dbReference type="EMBL" id="BARU01005332">
    <property type="protein sequence ID" value="GAH34822.1"/>
    <property type="molecule type" value="Genomic_DNA"/>
</dbReference>
<accession>X1EQF4</accession>
<sequence>QLSEKEDIRLAADGKVTPSTNLPLYKYIIQLGSVAHRASRTIENLIDIFGDIFEIEFVNNLFQLIENANFITQSGDFIKYHVIPKDDETERDKIAETVNESFDPMRLKLMQSCTEFIVKKIYPQSSISIKKFIQFHLLNFYVGYCPEICDLVLEGKRMKVSNST</sequence>
<feature type="non-terminal residue" evidence="1">
    <location>
        <position position="1"/>
    </location>
</feature>
<reference evidence="1" key="1">
    <citation type="journal article" date="2014" name="Front. Microbiol.">
        <title>High frequency of phylogenetically diverse reductive dehalogenase-homologous genes in deep subseafloor sedimentary metagenomes.</title>
        <authorList>
            <person name="Kawai M."/>
            <person name="Futagami T."/>
            <person name="Toyoda A."/>
            <person name="Takaki Y."/>
            <person name="Nishi S."/>
            <person name="Hori S."/>
            <person name="Arai W."/>
            <person name="Tsubouchi T."/>
            <person name="Morono Y."/>
            <person name="Uchiyama I."/>
            <person name="Ito T."/>
            <person name="Fujiyama A."/>
            <person name="Inagaki F."/>
            <person name="Takami H."/>
        </authorList>
    </citation>
    <scope>NUCLEOTIDE SEQUENCE</scope>
    <source>
        <strain evidence="1">Expedition CK06-06</strain>
    </source>
</reference>
<protein>
    <submittedName>
        <fullName evidence="1">Uncharacterized protein</fullName>
    </submittedName>
</protein>
<gene>
    <name evidence="1" type="ORF">S03H2_10362</name>
</gene>
<evidence type="ECO:0000313" key="1">
    <source>
        <dbReference type="EMBL" id="GAH34822.1"/>
    </source>
</evidence>
<organism evidence="1">
    <name type="scientific">marine sediment metagenome</name>
    <dbReference type="NCBI Taxonomy" id="412755"/>
    <lineage>
        <taxon>unclassified sequences</taxon>
        <taxon>metagenomes</taxon>
        <taxon>ecological metagenomes</taxon>
    </lineage>
</organism>
<comment type="caution">
    <text evidence="1">The sequence shown here is derived from an EMBL/GenBank/DDBJ whole genome shotgun (WGS) entry which is preliminary data.</text>
</comment>
<name>X1EQF4_9ZZZZ</name>
<dbReference type="AlphaFoldDB" id="X1EQF4"/>
<proteinExistence type="predicted"/>